<dbReference type="EMBL" id="MTJL01000034">
    <property type="protein sequence ID" value="OMI01788.1"/>
    <property type="molecule type" value="Genomic_DNA"/>
</dbReference>
<dbReference type="AlphaFoldDB" id="A0A1R1RSP6"/>
<comment type="caution">
    <text evidence="1">The sequence shown here is derived from an EMBL/GenBank/DDBJ whole genome shotgun (WGS) entry which is preliminary data.</text>
</comment>
<reference evidence="1 2" key="1">
    <citation type="submission" date="2017-01" db="EMBL/GenBank/DDBJ databases">
        <title>Bacillus phylogenomics.</title>
        <authorList>
            <person name="Dunlap C."/>
        </authorList>
    </citation>
    <scope>NUCLEOTIDE SEQUENCE [LARGE SCALE GENOMIC DNA]</scope>
    <source>
        <strain evidence="1 2">NRRL B-41282</strain>
    </source>
</reference>
<dbReference type="Proteomes" id="UP000187367">
    <property type="component" value="Unassembled WGS sequence"/>
</dbReference>
<evidence type="ECO:0000313" key="1">
    <source>
        <dbReference type="EMBL" id="OMI01788.1"/>
    </source>
</evidence>
<proteinExistence type="predicted"/>
<protein>
    <submittedName>
        <fullName evidence="1">Uncharacterized protein</fullName>
    </submittedName>
</protein>
<name>A0A1R1RSP6_9BACI</name>
<organism evidence="1 2">
    <name type="scientific">Bacillus swezeyi</name>
    <dbReference type="NCBI Taxonomy" id="1925020"/>
    <lineage>
        <taxon>Bacteria</taxon>
        <taxon>Bacillati</taxon>
        <taxon>Bacillota</taxon>
        <taxon>Bacilli</taxon>
        <taxon>Bacillales</taxon>
        <taxon>Bacillaceae</taxon>
        <taxon>Bacillus</taxon>
    </lineage>
</organism>
<evidence type="ECO:0000313" key="2">
    <source>
        <dbReference type="Proteomes" id="UP000187367"/>
    </source>
</evidence>
<keyword evidence="2" id="KW-1185">Reference proteome</keyword>
<accession>A0A1R1QEE6</accession>
<sequence>MKSKRRETLHCDDQSKGSIFFQAGELKIHEKCLKREALEEMRIETEMGVLSDVLKNNEHQYNLS</sequence>
<accession>A0A1R1RSP6</accession>
<gene>
    <name evidence="1" type="ORF">BW143_16795</name>
</gene>